<feature type="transmembrane region" description="Helical" evidence="14">
    <location>
        <begin position="327"/>
        <end position="345"/>
    </location>
</feature>
<feature type="domain" description="RING-type" evidence="15">
    <location>
        <begin position="33"/>
        <end position="80"/>
    </location>
</feature>
<dbReference type="Proteomes" id="UP000092461">
    <property type="component" value="Unassembled WGS sequence"/>
</dbReference>
<evidence type="ECO:0000256" key="5">
    <source>
        <dbReference type="ARBA" id="ARBA00022502"/>
    </source>
</evidence>
<evidence type="ECO:0000256" key="9">
    <source>
        <dbReference type="ARBA" id="ARBA00022786"/>
    </source>
</evidence>
<evidence type="ECO:0000259" key="15">
    <source>
        <dbReference type="PROSITE" id="PS50089"/>
    </source>
</evidence>
<dbReference type="AlphaFoldDB" id="A0A1B0C867"/>
<feature type="transmembrane region" description="Helical" evidence="14">
    <location>
        <begin position="554"/>
        <end position="573"/>
    </location>
</feature>
<feature type="transmembrane region" description="Helical" evidence="14">
    <location>
        <begin position="230"/>
        <end position="249"/>
    </location>
</feature>
<dbReference type="GO" id="GO:0006506">
    <property type="term" value="P:GPI anchor biosynthetic process"/>
    <property type="evidence" value="ECO:0007669"/>
    <property type="project" value="UniProtKB-UniPathway"/>
</dbReference>
<evidence type="ECO:0000256" key="1">
    <source>
        <dbReference type="ARBA" id="ARBA00004141"/>
    </source>
</evidence>
<dbReference type="EMBL" id="AJWK01000220">
    <property type="status" value="NOT_ANNOTATED_CDS"/>
    <property type="molecule type" value="Genomic_DNA"/>
</dbReference>
<dbReference type="UniPathway" id="UPA00196"/>
<feature type="transmembrane region" description="Helical" evidence="14">
    <location>
        <begin position="495"/>
        <end position="512"/>
    </location>
</feature>
<accession>A0A1B0C867</accession>
<dbReference type="InterPro" id="IPR001841">
    <property type="entry name" value="Znf_RING"/>
</dbReference>
<dbReference type="VEuPathDB" id="VectorBase:LLOJ000080"/>
<feature type="transmembrane region" description="Helical" evidence="14">
    <location>
        <begin position="256"/>
        <end position="274"/>
    </location>
</feature>
<comment type="similarity">
    <text evidence="4">Belongs to the PIGC family.</text>
</comment>
<feature type="transmembrane region" description="Helical" evidence="14">
    <location>
        <begin position="524"/>
        <end position="542"/>
    </location>
</feature>
<dbReference type="EMBL" id="AJWK01000221">
    <property type="status" value="NOT_ANNOTATED_CDS"/>
    <property type="molecule type" value="Genomic_DNA"/>
</dbReference>
<evidence type="ECO:0000256" key="11">
    <source>
        <dbReference type="ARBA" id="ARBA00022989"/>
    </source>
</evidence>
<dbReference type="Gene3D" id="3.30.40.10">
    <property type="entry name" value="Zinc/RING finger domain, C3HC4 (zinc finger)"/>
    <property type="match status" value="2"/>
</dbReference>
<dbReference type="PANTHER" id="PTHR12982">
    <property type="entry name" value="PHOSPHATIDYLINOSITOL GLYCAN, CLASS C"/>
    <property type="match status" value="1"/>
</dbReference>
<evidence type="ECO:0000313" key="16">
    <source>
        <dbReference type="EnsemblMetazoa" id="LLOJ000080-PA"/>
    </source>
</evidence>
<dbReference type="Pfam" id="PF12678">
    <property type="entry name" value="zf-rbx1"/>
    <property type="match status" value="2"/>
</dbReference>
<feature type="transmembrane region" description="Helical" evidence="14">
    <location>
        <begin position="171"/>
        <end position="188"/>
    </location>
</feature>
<dbReference type="EMBL" id="AJWK01000222">
    <property type="status" value="NOT_ANNOTATED_CDS"/>
    <property type="molecule type" value="Genomic_DNA"/>
</dbReference>
<evidence type="ECO:0000256" key="14">
    <source>
        <dbReference type="SAM" id="Phobius"/>
    </source>
</evidence>
<evidence type="ECO:0000256" key="2">
    <source>
        <dbReference type="ARBA" id="ARBA00004687"/>
    </source>
</evidence>
<dbReference type="VEuPathDB" id="VectorBase:LLONM1_010927"/>
<keyword evidence="12 14" id="KW-0472">Membrane</keyword>
<keyword evidence="5" id="KW-0337">GPI-anchor biosynthesis</keyword>
<protein>
    <recommendedName>
        <fullName evidence="15">RING-type domain-containing protein</fullName>
    </recommendedName>
</protein>
<feature type="transmembrane region" description="Helical" evidence="14">
    <location>
        <begin position="200"/>
        <end position="218"/>
    </location>
</feature>
<keyword evidence="11 14" id="KW-1133">Transmembrane helix</keyword>
<comment type="pathway">
    <text evidence="3">Protein modification; protein ubiquitination.</text>
</comment>
<evidence type="ECO:0000256" key="4">
    <source>
        <dbReference type="ARBA" id="ARBA00008321"/>
    </source>
</evidence>
<feature type="transmembrane region" description="Helical" evidence="14">
    <location>
        <begin position="280"/>
        <end position="298"/>
    </location>
</feature>
<keyword evidence="9" id="KW-0833">Ubl conjugation pathway</keyword>
<keyword evidence="7" id="KW-0479">Metal-binding</keyword>
<dbReference type="GO" id="GO:0031461">
    <property type="term" value="C:cullin-RING ubiquitin ligase complex"/>
    <property type="evidence" value="ECO:0007669"/>
    <property type="project" value="UniProtKB-ARBA"/>
</dbReference>
<evidence type="ECO:0000256" key="10">
    <source>
        <dbReference type="ARBA" id="ARBA00022833"/>
    </source>
</evidence>
<comment type="subcellular location">
    <subcellularLocation>
        <location evidence="1">Membrane</location>
        <topology evidence="1">Multi-pass membrane protein</topology>
    </subcellularLocation>
</comment>
<dbReference type="EnsemblMetazoa" id="LLOJ000080-RA">
    <property type="protein sequence ID" value="LLOJ000080-PA"/>
    <property type="gene ID" value="LLOJ000080"/>
</dbReference>
<evidence type="ECO:0000256" key="12">
    <source>
        <dbReference type="ARBA" id="ARBA00023136"/>
    </source>
</evidence>
<comment type="pathway">
    <text evidence="2">Glycolipid biosynthesis; glycosylphosphatidylinositol-anchor biosynthesis.</text>
</comment>
<feature type="domain" description="RING-type" evidence="15">
    <location>
        <begin position="381"/>
        <end position="404"/>
    </location>
</feature>
<keyword evidence="17" id="KW-1185">Reference proteome</keyword>
<feature type="transmembrane region" description="Helical" evidence="14">
    <location>
        <begin position="471"/>
        <end position="489"/>
    </location>
</feature>
<keyword evidence="8 13" id="KW-0863">Zinc-finger</keyword>
<feature type="transmembrane region" description="Helical" evidence="14">
    <location>
        <begin position="651"/>
        <end position="669"/>
    </location>
</feature>
<dbReference type="SMART" id="SM00184">
    <property type="entry name" value="RING"/>
    <property type="match status" value="2"/>
</dbReference>
<dbReference type="InterPro" id="IPR024766">
    <property type="entry name" value="Znf_RING_H2"/>
</dbReference>
<proteinExistence type="inferred from homology"/>
<evidence type="ECO:0000256" key="3">
    <source>
        <dbReference type="ARBA" id="ARBA00004906"/>
    </source>
</evidence>
<feature type="transmembrane region" description="Helical" evidence="14">
    <location>
        <begin position="604"/>
        <end position="622"/>
    </location>
</feature>
<dbReference type="GO" id="GO:0000506">
    <property type="term" value="C:glycosylphosphatidylinositol-N-acetylglucosaminyltransferase (GPI-GnT) complex"/>
    <property type="evidence" value="ECO:0007669"/>
    <property type="project" value="TreeGrafter"/>
</dbReference>
<feature type="transmembrane region" description="Helical" evidence="14">
    <location>
        <begin position="147"/>
        <end position="165"/>
    </location>
</feature>
<name>A0A1B0C867_LUTLO</name>
<dbReference type="VEuPathDB" id="VectorBase:LLONM1_004872"/>
<dbReference type="SUPFAM" id="SSF57850">
    <property type="entry name" value="RING/U-box"/>
    <property type="match status" value="2"/>
</dbReference>
<dbReference type="EMBL" id="AJWK01000219">
    <property type="status" value="NOT_ANNOTATED_CDS"/>
    <property type="molecule type" value="Genomic_DNA"/>
</dbReference>
<evidence type="ECO:0000313" key="17">
    <source>
        <dbReference type="Proteomes" id="UP000092461"/>
    </source>
</evidence>
<reference evidence="16" key="1">
    <citation type="submission" date="2020-05" db="UniProtKB">
        <authorList>
            <consortium name="EnsemblMetazoa"/>
        </authorList>
    </citation>
    <scope>IDENTIFICATION</scope>
    <source>
        <strain evidence="16">Jacobina</strain>
    </source>
</reference>
<dbReference type="InterPro" id="IPR013083">
    <property type="entry name" value="Znf_RING/FYVE/PHD"/>
</dbReference>
<dbReference type="PANTHER" id="PTHR12982:SF0">
    <property type="entry name" value="PHOSPHATIDYLINOSITOL N-ACETYLGLUCOSAMINYLTRANSFERASE SUBUNIT C"/>
    <property type="match status" value="1"/>
</dbReference>
<dbReference type="Pfam" id="PF06432">
    <property type="entry name" value="GPI2"/>
    <property type="match status" value="2"/>
</dbReference>
<evidence type="ECO:0000256" key="13">
    <source>
        <dbReference type="PROSITE-ProRule" id="PRU00175"/>
    </source>
</evidence>
<evidence type="ECO:0000256" key="6">
    <source>
        <dbReference type="ARBA" id="ARBA00022692"/>
    </source>
</evidence>
<dbReference type="CDD" id="cd16466">
    <property type="entry name" value="RING-H2_RBX2"/>
    <property type="match status" value="1"/>
</dbReference>
<sequence length="692" mass="78978">MYVLVKLTPLSTPYDARDHSNIKKSQQVGIHACLRCQAESKKDSLGRQDCVVVWGDCNHSFHHCCMALWVKQNNRCPLCQQEWSIQRMGKMSGRSKKRWRKNLYENQGFEDNYTPKTFLKELQKNQNVREFTFLEAICGATKVSQQISIVVAFLILYHGLFTRWLSPETVLLHSSLATLTGYVIYLATCEKRLAGAVARHSKTVLGVLVFGFIFSPLLHTLTKSISTDTIYSVTFFVFCLHLIFFDYGLEAHMVSRAISLNAAIFGSICLSSRLDTSFHAFVLLATVVELFVLLPILLRRFWSPPLLLPTFIGCMIFLHSISLPTLITYILGLLAINVLFPWLFVRSQPFKHIIHGPWDEAAESKKDSLGRQDCVVVWGDCNHSFHHCCMALWVKQNNRCPLCQQEWSIQRMGKMSERSKKRWRKNLYENQGFEDNYTPKTFLKELQKNQNVREFTFLEAICGATKVSQQISIVVAFLILYHGLFTRWLSPETVLLHSSLATLTGYVIYLATCERRLAGAVARHSKTVLGVLVFGFIFSPLLHTLTKSISTDTIYSVTFFVFCLHLIFFDYGLEAHMVSRAISLNAAIFGSICLSSRLDTSFHAFVLLATVVELFVLLPILLRRFWAPPLLLPTFIGCMIFLHSISLPTLITYILGLLAINVLFPWLFVRSQPFKHIIHGPWDEAVVESMDL</sequence>
<dbReference type="PROSITE" id="PS50089">
    <property type="entry name" value="ZF_RING_2"/>
    <property type="match status" value="2"/>
</dbReference>
<keyword evidence="6 14" id="KW-0812">Transmembrane</keyword>
<evidence type="ECO:0000256" key="8">
    <source>
        <dbReference type="ARBA" id="ARBA00022771"/>
    </source>
</evidence>
<evidence type="ECO:0000256" key="7">
    <source>
        <dbReference type="ARBA" id="ARBA00022723"/>
    </source>
</evidence>
<keyword evidence="10" id="KW-0862">Zinc</keyword>
<organism evidence="16 17">
    <name type="scientific">Lutzomyia longipalpis</name>
    <name type="common">Sand fly</name>
    <dbReference type="NCBI Taxonomy" id="7200"/>
    <lineage>
        <taxon>Eukaryota</taxon>
        <taxon>Metazoa</taxon>
        <taxon>Ecdysozoa</taxon>
        <taxon>Arthropoda</taxon>
        <taxon>Hexapoda</taxon>
        <taxon>Insecta</taxon>
        <taxon>Pterygota</taxon>
        <taxon>Neoptera</taxon>
        <taxon>Endopterygota</taxon>
        <taxon>Diptera</taxon>
        <taxon>Nematocera</taxon>
        <taxon>Psychodoidea</taxon>
        <taxon>Psychodidae</taxon>
        <taxon>Lutzomyia</taxon>
        <taxon>Lutzomyia</taxon>
    </lineage>
</organism>
<dbReference type="InterPro" id="IPR009450">
    <property type="entry name" value="Plno_GlcNAc_GPI2"/>
</dbReference>
<dbReference type="GO" id="GO:0008270">
    <property type="term" value="F:zinc ion binding"/>
    <property type="evidence" value="ECO:0007669"/>
    <property type="project" value="UniProtKB-KW"/>
</dbReference>